<dbReference type="GO" id="GO:0046872">
    <property type="term" value="F:metal ion binding"/>
    <property type="evidence" value="ECO:0007669"/>
    <property type="project" value="UniProtKB-KW"/>
</dbReference>
<dbReference type="InterPro" id="IPR005019">
    <property type="entry name" value="Adenine_glyco"/>
</dbReference>
<evidence type="ECO:0000313" key="3">
    <source>
        <dbReference type="Proteomes" id="UP000032214"/>
    </source>
</evidence>
<feature type="binding site" evidence="1">
    <location>
        <position position="25"/>
    </location>
    <ligand>
        <name>Zn(2+)</name>
        <dbReference type="ChEBI" id="CHEBI:29105"/>
    </ligand>
</feature>
<accession>A0A0D2I2E3</accession>
<keyword evidence="3" id="KW-1185">Reference proteome</keyword>
<keyword evidence="1" id="KW-0862">Zinc</keyword>
<dbReference type="InterPro" id="IPR052891">
    <property type="entry name" value="DNA-3mA_glycosylase"/>
</dbReference>
<dbReference type="eggNOG" id="COG2818">
    <property type="taxonomic scope" value="Bacteria"/>
</dbReference>
<feature type="binding site" evidence="1">
    <location>
        <position position="183"/>
    </location>
    <ligand>
        <name>Zn(2+)</name>
        <dbReference type="ChEBI" id="CHEBI:29105"/>
    </ligand>
</feature>
<dbReference type="GO" id="GO:0006284">
    <property type="term" value="P:base-excision repair"/>
    <property type="evidence" value="ECO:0007669"/>
    <property type="project" value="InterPro"/>
</dbReference>
<organism evidence="2 3">
    <name type="scientific">candidate division TM6 bacterium JCVI TM6SC1</name>
    <dbReference type="NCBI Taxonomy" id="1306947"/>
    <lineage>
        <taxon>Bacteria</taxon>
        <taxon>Candidatus Babelota</taxon>
        <taxon>Vermiphilus</taxon>
    </lineage>
</organism>
<evidence type="ECO:0000256" key="1">
    <source>
        <dbReference type="PIRSR" id="PIRSR605019-1"/>
    </source>
</evidence>
<keyword evidence="1" id="KW-0479">Metal-binding</keyword>
<dbReference type="EMBL" id="ARQD01000002">
    <property type="protein sequence ID" value="KIX85350.1"/>
    <property type="molecule type" value="Genomic_DNA"/>
</dbReference>
<name>A0A0D2I2E3_9BACT</name>
<dbReference type="InterPro" id="IPR011257">
    <property type="entry name" value="DNA_glycosylase"/>
</dbReference>
<comment type="caution">
    <text evidence="2">The sequence shown here is derived from an EMBL/GenBank/DDBJ whole genome shotgun (WGS) entry which is preliminary data.</text>
</comment>
<dbReference type="PANTHER" id="PTHR30037">
    <property type="entry name" value="DNA-3-METHYLADENINE GLYCOSYLASE 1"/>
    <property type="match status" value="1"/>
</dbReference>
<dbReference type="AlphaFoldDB" id="A0A0D2I2E3"/>
<dbReference type="Pfam" id="PF03352">
    <property type="entry name" value="Adenine_glyco"/>
    <property type="match status" value="1"/>
</dbReference>
<reference evidence="2 3" key="1">
    <citation type="journal article" date="2013" name="Proc. Natl. Acad. Sci. U.S.A.">
        <title>Candidate phylum TM6 genome recovered from a hospital sink biofilm provides genomic insights into this uncultivated phylum.</title>
        <authorList>
            <person name="McLean J.S."/>
            <person name="Lombardo M.J."/>
            <person name="Badger J.H."/>
            <person name="Edlund A."/>
            <person name="Novotny M."/>
            <person name="Yee-Greenbaum J."/>
            <person name="Vyahhi N."/>
            <person name="Hall A.P."/>
            <person name="Yang Y."/>
            <person name="Dupont C.L."/>
            <person name="Ziegler M.G."/>
            <person name="Chitsaz H."/>
            <person name="Allen A.E."/>
            <person name="Yooseph S."/>
            <person name="Tesler G."/>
            <person name="Pevzner P.A."/>
            <person name="Friedman R.M."/>
            <person name="Nealson K.H."/>
            <person name="Venter J.C."/>
            <person name="Lasken R.S."/>
        </authorList>
    </citation>
    <scope>NUCLEOTIDE SEQUENCE [LARGE SCALE GENOMIC DNA]</scope>
    <source>
        <strain evidence="2 3">TM6SC1</strain>
    </source>
</reference>
<protein>
    <submittedName>
        <fullName evidence="2">DNA-3-methyladenine glycosylase</fullName>
    </submittedName>
</protein>
<evidence type="ECO:0000313" key="2">
    <source>
        <dbReference type="EMBL" id="KIX85350.1"/>
    </source>
</evidence>
<gene>
    <name evidence="2" type="ORF">J120_02555</name>
</gene>
<dbReference type="SUPFAM" id="SSF48150">
    <property type="entry name" value="DNA-glycosylase"/>
    <property type="match status" value="1"/>
</dbReference>
<feature type="binding site" evidence="1">
    <location>
        <position position="187"/>
    </location>
    <ligand>
        <name>Zn(2+)</name>
        <dbReference type="ChEBI" id="CHEBI:29105"/>
    </ligand>
</feature>
<proteinExistence type="predicted"/>
<sequence>MTSGTQNLIRCFGDKPNQILYADYHDNEWGRPIFDDRMLFELLILEGAQAGLSWYTILQRRSDYKKAFSNFDPHRVAVLTDRELEELCTNSNIIRHRLKIFSVRANARVFLTIQQEYGSFAKYVWDFVNNTPIINVWKSVYEIPSCTDQSTKLSKELKKRGMTFVGPKIMYAYMQAIGMVNDHLIHCWLHAKDLK</sequence>
<dbReference type="Gene3D" id="1.10.340.30">
    <property type="entry name" value="Hypothetical protein, domain 2"/>
    <property type="match status" value="1"/>
</dbReference>
<dbReference type="PANTHER" id="PTHR30037:SF4">
    <property type="entry name" value="DNA-3-METHYLADENINE GLYCOSYLASE I"/>
    <property type="match status" value="1"/>
</dbReference>
<dbReference type="Proteomes" id="UP000032214">
    <property type="component" value="Unassembled WGS sequence"/>
</dbReference>
<dbReference type="GO" id="GO:0008725">
    <property type="term" value="F:DNA-3-methyladenine glycosylase activity"/>
    <property type="evidence" value="ECO:0007669"/>
    <property type="project" value="InterPro"/>
</dbReference>